<reference evidence="2" key="1">
    <citation type="submission" date="2017-07" db="EMBL/GenBank/DDBJ databases">
        <title>Taro Niue Genome Assembly and Annotation.</title>
        <authorList>
            <person name="Atibalentja N."/>
            <person name="Keating K."/>
            <person name="Fields C.J."/>
        </authorList>
    </citation>
    <scope>NUCLEOTIDE SEQUENCE</scope>
    <source>
        <strain evidence="2">Niue_2</strain>
        <tissue evidence="2">Leaf</tissue>
    </source>
</reference>
<comment type="caution">
    <text evidence="2">The sequence shown here is derived from an EMBL/GenBank/DDBJ whole genome shotgun (WGS) entry which is preliminary data.</text>
</comment>
<accession>A0A843V5E9</accession>
<name>A0A843V5E9_COLES</name>
<evidence type="ECO:0000313" key="3">
    <source>
        <dbReference type="Proteomes" id="UP000652761"/>
    </source>
</evidence>
<protein>
    <submittedName>
        <fullName evidence="2">Uncharacterized protein</fullName>
    </submittedName>
</protein>
<organism evidence="2 3">
    <name type="scientific">Colocasia esculenta</name>
    <name type="common">Wild taro</name>
    <name type="synonym">Arum esculentum</name>
    <dbReference type="NCBI Taxonomy" id="4460"/>
    <lineage>
        <taxon>Eukaryota</taxon>
        <taxon>Viridiplantae</taxon>
        <taxon>Streptophyta</taxon>
        <taxon>Embryophyta</taxon>
        <taxon>Tracheophyta</taxon>
        <taxon>Spermatophyta</taxon>
        <taxon>Magnoliopsida</taxon>
        <taxon>Liliopsida</taxon>
        <taxon>Araceae</taxon>
        <taxon>Aroideae</taxon>
        <taxon>Colocasieae</taxon>
        <taxon>Colocasia</taxon>
    </lineage>
</organism>
<feature type="region of interest" description="Disordered" evidence="1">
    <location>
        <begin position="23"/>
        <end position="98"/>
    </location>
</feature>
<feature type="compositionally biased region" description="Low complexity" evidence="1">
    <location>
        <begin position="78"/>
        <end position="96"/>
    </location>
</feature>
<evidence type="ECO:0000313" key="2">
    <source>
        <dbReference type="EMBL" id="MQL86879.1"/>
    </source>
</evidence>
<dbReference type="OrthoDB" id="647388at2759"/>
<proteinExistence type="predicted"/>
<keyword evidence="3" id="KW-1185">Reference proteome</keyword>
<dbReference type="AlphaFoldDB" id="A0A843V5E9"/>
<dbReference type="Proteomes" id="UP000652761">
    <property type="component" value="Unassembled WGS sequence"/>
</dbReference>
<dbReference type="EMBL" id="NMUH01000934">
    <property type="protein sequence ID" value="MQL86879.1"/>
    <property type="molecule type" value="Genomic_DNA"/>
</dbReference>
<evidence type="ECO:0000256" key="1">
    <source>
        <dbReference type="SAM" id="MobiDB-lite"/>
    </source>
</evidence>
<gene>
    <name evidence="2" type="ORF">Taro_019415</name>
</gene>
<sequence length="190" mass="21403">MAPCLRVSSEVQIQFCQYMKEKETSKANITRRRQEIREELSAPPQRSVDEIHLSRGRQTIDLDDDEEDHLRRTGQYLDQGSDHASSGQGSSSAGMSTNIPVIPVDISRDGDPKVGPLDPFLTKRREKQPSIFATFKNLKICKEKIGRATSRWFFFNSIPANTAKGSYYESMIETIDEVGKGVEGPTSYEI</sequence>